<feature type="signal peptide" evidence="1">
    <location>
        <begin position="1"/>
        <end position="18"/>
    </location>
</feature>
<dbReference type="EMBL" id="CAADRA010005704">
    <property type="protein sequence ID" value="VFT92314.1"/>
    <property type="molecule type" value="Genomic_DNA"/>
</dbReference>
<dbReference type="Gene3D" id="1.25.40.20">
    <property type="entry name" value="Ankyrin repeat-containing domain"/>
    <property type="match status" value="3"/>
</dbReference>
<accession>A0A485L494</accession>
<dbReference type="InterPro" id="IPR036770">
    <property type="entry name" value="Ankyrin_rpt-contain_sf"/>
</dbReference>
<keyword evidence="4" id="KW-1185">Reference proteome</keyword>
<dbReference type="PANTHER" id="PTHR46586">
    <property type="entry name" value="ANKYRIN REPEAT-CONTAINING PROTEIN"/>
    <property type="match status" value="1"/>
</dbReference>
<reference evidence="3 4" key="1">
    <citation type="submission" date="2019-03" db="EMBL/GenBank/DDBJ databases">
        <authorList>
            <person name="Gaulin E."/>
            <person name="Dumas B."/>
        </authorList>
    </citation>
    <scope>NUCLEOTIDE SEQUENCE [LARGE SCALE GENOMIC DNA]</scope>
    <source>
        <strain evidence="3">CBS 568.67</strain>
    </source>
</reference>
<dbReference type="Pfam" id="PF13637">
    <property type="entry name" value="Ank_4"/>
    <property type="match status" value="2"/>
</dbReference>
<keyword evidence="1" id="KW-0732">Signal</keyword>
<reference evidence="2" key="2">
    <citation type="submission" date="2019-06" db="EMBL/GenBank/DDBJ databases">
        <title>Genomics analysis of Aphanomyces spp. identifies a new class of oomycete effector associated with host adaptation.</title>
        <authorList>
            <person name="Gaulin E."/>
        </authorList>
    </citation>
    <scope>NUCLEOTIDE SEQUENCE</scope>
    <source>
        <strain evidence="2">CBS 578.67</strain>
    </source>
</reference>
<dbReference type="PANTHER" id="PTHR46586:SF3">
    <property type="entry name" value="ANKYRIN REPEAT-CONTAINING PROTEIN"/>
    <property type="match status" value="1"/>
</dbReference>
<dbReference type="OrthoDB" id="61526at2759"/>
<dbReference type="SUPFAM" id="SSF48403">
    <property type="entry name" value="Ankyrin repeat"/>
    <property type="match status" value="1"/>
</dbReference>
<dbReference type="AlphaFoldDB" id="A0A485L494"/>
<evidence type="ECO:0000313" key="4">
    <source>
        <dbReference type="Proteomes" id="UP000332933"/>
    </source>
</evidence>
<protein>
    <submittedName>
        <fullName evidence="3">Aste57867_15512 protein</fullName>
    </submittedName>
</protein>
<dbReference type="InterPro" id="IPR052050">
    <property type="entry name" value="SecEffector_AnkRepeat"/>
</dbReference>
<dbReference type="EMBL" id="VJMH01005683">
    <property type="protein sequence ID" value="KAF0693531.1"/>
    <property type="molecule type" value="Genomic_DNA"/>
</dbReference>
<evidence type="ECO:0000256" key="1">
    <source>
        <dbReference type="SAM" id="SignalP"/>
    </source>
</evidence>
<feature type="chain" id="PRO_5036116335" evidence="1">
    <location>
        <begin position="19"/>
        <end position="416"/>
    </location>
</feature>
<gene>
    <name evidence="3" type="primary">Aste57867_15512</name>
    <name evidence="2" type="ORF">As57867_015456</name>
    <name evidence="3" type="ORF">ASTE57867_15512</name>
</gene>
<evidence type="ECO:0000313" key="2">
    <source>
        <dbReference type="EMBL" id="KAF0693531.1"/>
    </source>
</evidence>
<dbReference type="InterPro" id="IPR002110">
    <property type="entry name" value="Ankyrin_rpt"/>
</dbReference>
<proteinExistence type="predicted"/>
<dbReference type="Proteomes" id="UP000332933">
    <property type="component" value="Unassembled WGS sequence"/>
</dbReference>
<name>A0A485L494_9STRA</name>
<sequence>MVFDSGLLLAVLLNPDLSLHLASFQPGVQHHLLAITAAARVLLQASCPTPTQREAAETTRLDWFHTHGVDGLRKLYRTRPAWLDGSFLAFAASIGHVDAVRFLLSQHPDADDLGPAVLQAVQRGDLAILELFSSGFSSYTMNLAAARGHVHVVAYLHPYHSCTHMAMDKAAAYGHLDVVKFLHVHRTEGCSTDAMDAAAAGGHLAIVEFLHTHRTEGCTKKAMDRAAAGGHMDVVRFLHVHRTEGCHDAAMDAAAARGDLAMVQFLHENRREGCTREALRAAAAAGHGHVVVYLVRQRRRDGCAKEAMAEAAAAGHEAIVRGLLVMEATTCEAHECDAKWRGLSLLRIALHETKAHGHHGLRADLKHQIKWKDRRDGWKQKAATVWSRTVRGAGFSSHIVRSTSSMVPTRAFTATA</sequence>
<organism evidence="3 4">
    <name type="scientific">Aphanomyces stellatus</name>
    <dbReference type="NCBI Taxonomy" id="120398"/>
    <lineage>
        <taxon>Eukaryota</taxon>
        <taxon>Sar</taxon>
        <taxon>Stramenopiles</taxon>
        <taxon>Oomycota</taxon>
        <taxon>Saprolegniomycetes</taxon>
        <taxon>Saprolegniales</taxon>
        <taxon>Verrucalvaceae</taxon>
        <taxon>Aphanomyces</taxon>
    </lineage>
</organism>
<evidence type="ECO:0000313" key="3">
    <source>
        <dbReference type="EMBL" id="VFT92314.1"/>
    </source>
</evidence>